<feature type="region of interest" description="Disordered" evidence="1">
    <location>
        <begin position="42"/>
        <end position="89"/>
    </location>
</feature>
<dbReference type="AlphaFoldDB" id="A0A418XCM0"/>
<organism evidence="2 3">
    <name type="scientific">Pseudomonas cavernicola</name>
    <dbReference type="NCBI Taxonomy" id="2320866"/>
    <lineage>
        <taxon>Bacteria</taxon>
        <taxon>Pseudomonadati</taxon>
        <taxon>Pseudomonadota</taxon>
        <taxon>Gammaproteobacteria</taxon>
        <taxon>Pseudomonadales</taxon>
        <taxon>Pseudomonadaceae</taxon>
        <taxon>Pseudomonas</taxon>
    </lineage>
</organism>
<feature type="compositionally biased region" description="Basic and acidic residues" evidence="1">
    <location>
        <begin position="42"/>
        <end position="59"/>
    </location>
</feature>
<keyword evidence="3" id="KW-1185">Reference proteome</keyword>
<gene>
    <name evidence="2" type="ORF">D3879_19700</name>
</gene>
<accession>A0A418XCM0</accession>
<evidence type="ECO:0000313" key="2">
    <source>
        <dbReference type="EMBL" id="RJG10252.1"/>
    </source>
</evidence>
<dbReference type="EMBL" id="QYUR01000006">
    <property type="protein sequence ID" value="RJG10252.1"/>
    <property type="molecule type" value="Genomic_DNA"/>
</dbReference>
<name>A0A418XCM0_9PSED</name>
<evidence type="ECO:0000256" key="1">
    <source>
        <dbReference type="SAM" id="MobiDB-lite"/>
    </source>
</evidence>
<dbReference type="Proteomes" id="UP000284021">
    <property type="component" value="Unassembled WGS sequence"/>
</dbReference>
<protein>
    <submittedName>
        <fullName evidence="2">Uncharacterized protein</fullName>
    </submittedName>
</protein>
<reference evidence="2 3" key="1">
    <citation type="submission" date="2018-09" db="EMBL/GenBank/DDBJ databases">
        <authorList>
            <person name="Zhu H."/>
        </authorList>
    </citation>
    <scope>NUCLEOTIDE SEQUENCE [LARGE SCALE GENOMIC DNA]</scope>
    <source>
        <strain evidence="2 3">K1S02-6</strain>
    </source>
</reference>
<proteinExistence type="predicted"/>
<evidence type="ECO:0000313" key="3">
    <source>
        <dbReference type="Proteomes" id="UP000284021"/>
    </source>
</evidence>
<comment type="caution">
    <text evidence="2">The sequence shown here is derived from an EMBL/GenBank/DDBJ whole genome shotgun (WGS) entry which is preliminary data.</text>
</comment>
<dbReference type="RefSeq" id="WP_119955933.1">
    <property type="nucleotide sequence ID" value="NZ_QYUR01000006.1"/>
</dbReference>
<feature type="compositionally biased region" description="Basic and acidic residues" evidence="1">
    <location>
        <begin position="73"/>
        <end position="89"/>
    </location>
</feature>
<sequence length="89" mass="10244">MSNLMNILKAKHHPEQYAAEQAKKKQETAELLAFVDGVLAEHNRKKAEEEQDTEDKILFKSDPSSPTSFIPTEKGHQELKESIKKLFHR</sequence>